<dbReference type="Pfam" id="PF00078">
    <property type="entry name" value="RVT_1"/>
    <property type="match status" value="1"/>
</dbReference>
<feature type="domain" description="RNase H type-1" evidence="2">
    <location>
        <begin position="724"/>
        <end position="877"/>
    </location>
</feature>
<evidence type="ECO:0000313" key="3">
    <source>
        <dbReference type="Proteomes" id="UP000035680"/>
    </source>
</evidence>
<dbReference type="InterPro" id="IPR043128">
    <property type="entry name" value="Rev_trsase/Diguanyl_cyclase"/>
</dbReference>
<dbReference type="SUPFAM" id="SSF53098">
    <property type="entry name" value="Ribonuclease H-like"/>
    <property type="match status" value="2"/>
</dbReference>
<dbReference type="PROSITE" id="PS50879">
    <property type="entry name" value="RNASE_H_1"/>
    <property type="match status" value="1"/>
</dbReference>
<dbReference type="PROSITE" id="PS50878">
    <property type="entry name" value="RT_POL"/>
    <property type="match status" value="1"/>
</dbReference>
<sequence>MERSKVFCLWFNFVNCGFEARWFVKTGVLVQKHKHVVVPKMSVLLSPKNVLKDGIDTISVIDIRNAFRRIDLISHCRDWLIVGTPFGYFRPTNLIFGFSLRPMLFYQSLLHVLEPYMEWIYVYIDDILISLSSDKHEEILLGVLKALSEVNLKLSTKKCKLMVDKVQFIGYELCASSKSVYVSEDRLQNFLDMKVSNNCRDLKKVLALFNYYALSISGCALAVELLFKWEKKVGDISSKIKDDFINLLECMIKAKVLNPVDENVEKLMLKVVAKNRAISSGLSCKKKNKLSPLFTFGRVLRKSELNYSYTAKLLLMVKETLYAMMPVTCGYSIEVKCEVKKLILDDVLPRTAVNTCQRLLVDLLSFNVVIKYDRKVKDVSLASVILRSLEVCTVSHRRICKIDSCDFISVLPFSIEMLKEGLVKDNNGSILLKGSWSKGNIFNLHSSLRQQIQSVEVVGNVVLIAGRVFIPASLGKEELKDVVKQCTTCNILQRNKKLLVVSWPKAIFPREKYHFDVGLVNAGKFFCCEDVFSGFITTRVIKKEDSKSCVSILSDIFQSIGVPLVSVSDNARMFTYCFSVANKSQSNGSGECAVGLIKESLVKFLKDGSLETFADLFFDVKEDAKLQLKKYLLKSVEMNSPVWFKKDSIRFIEPIEKKKCKEEEDIKVEGLLRDSSEKLDDNSFLSFGNELKFIETLEARDFKKGSSNGNSNNSLVDWENGISEEALSVFDVVAACNRGDLGGKGMAFVISYKGKMWKEKFKVYNKASAQDTEVFSFVLCLLKLKSLIVKESIEKGSKIVVVTDSSYVSKGINDHLPNWSVNGWKKSNGKILVYADFWKRIWLTLKKISEVKVRWVRGHNKCSFNILLDLLAKEGVQSQEVPLSKEDVRVLCQISDVT</sequence>
<evidence type="ECO:0000259" key="2">
    <source>
        <dbReference type="PROSITE" id="PS50879"/>
    </source>
</evidence>
<evidence type="ECO:0000259" key="1">
    <source>
        <dbReference type="PROSITE" id="PS50878"/>
    </source>
</evidence>
<reference evidence="4" key="2">
    <citation type="submission" date="2015-08" db="UniProtKB">
        <authorList>
            <consortium name="WormBaseParasite"/>
        </authorList>
    </citation>
    <scope>IDENTIFICATION</scope>
</reference>
<evidence type="ECO:0000313" key="4">
    <source>
        <dbReference type="WBParaSite" id="SVE_1303700.1"/>
    </source>
</evidence>
<dbReference type="WBParaSite" id="SVE_1303700.1">
    <property type="protein sequence ID" value="SVE_1303700.1"/>
    <property type="gene ID" value="SVE_1303700"/>
</dbReference>
<dbReference type="InterPro" id="IPR051320">
    <property type="entry name" value="Viral_Replic_Matur_Polypro"/>
</dbReference>
<protein>
    <submittedName>
        <fullName evidence="4">Reverse transcriptase</fullName>
    </submittedName>
</protein>
<dbReference type="InterPro" id="IPR012337">
    <property type="entry name" value="RNaseH-like_sf"/>
</dbReference>
<dbReference type="Gene3D" id="3.30.420.10">
    <property type="entry name" value="Ribonuclease H-like superfamily/Ribonuclease H"/>
    <property type="match status" value="2"/>
</dbReference>
<dbReference type="InterPro" id="IPR036397">
    <property type="entry name" value="RNaseH_sf"/>
</dbReference>
<dbReference type="PANTHER" id="PTHR33064">
    <property type="entry name" value="POL PROTEIN"/>
    <property type="match status" value="1"/>
</dbReference>
<dbReference type="STRING" id="75913.A0A0K0FRX9"/>
<dbReference type="GO" id="GO:0042575">
    <property type="term" value="C:DNA polymerase complex"/>
    <property type="evidence" value="ECO:0007669"/>
    <property type="project" value="UniProtKB-ARBA"/>
</dbReference>
<dbReference type="Proteomes" id="UP000035680">
    <property type="component" value="Unassembled WGS sequence"/>
</dbReference>
<dbReference type="InterPro" id="IPR002156">
    <property type="entry name" value="RNaseH_domain"/>
</dbReference>
<dbReference type="AlphaFoldDB" id="A0A0K0FRX9"/>
<dbReference type="InterPro" id="IPR043502">
    <property type="entry name" value="DNA/RNA_pol_sf"/>
</dbReference>
<dbReference type="Pfam" id="PF00075">
    <property type="entry name" value="RNase_H"/>
    <property type="match status" value="1"/>
</dbReference>
<dbReference type="GO" id="GO:0004523">
    <property type="term" value="F:RNA-DNA hybrid ribonuclease activity"/>
    <property type="evidence" value="ECO:0007669"/>
    <property type="project" value="InterPro"/>
</dbReference>
<accession>A0A0K0FRX9</accession>
<dbReference type="GO" id="GO:0003676">
    <property type="term" value="F:nucleic acid binding"/>
    <property type="evidence" value="ECO:0007669"/>
    <property type="project" value="InterPro"/>
</dbReference>
<dbReference type="PANTHER" id="PTHR33064:SF37">
    <property type="entry name" value="RIBONUCLEASE H"/>
    <property type="match status" value="1"/>
</dbReference>
<reference evidence="3" key="1">
    <citation type="submission" date="2014-07" db="EMBL/GenBank/DDBJ databases">
        <authorList>
            <person name="Martin A.A"/>
            <person name="De Silva N."/>
        </authorList>
    </citation>
    <scope>NUCLEOTIDE SEQUENCE</scope>
</reference>
<dbReference type="InterPro" id="IPR000477">
    <property type="entry name" value="RT_dom"/>
</dbReference>
<feature type="domain" description="Reverse transcriptase" evidence="1">
    <location>
        <begin position="1"/>
        <end position="173"/>
    </location>
</feature>
<proteinExistence type="predicted"/>
<name>A0A0K0FRX9_STRVS</name>
<dbReference type="GO" id="GO:0006259">
    <property type="term" value="P:DNA metabolic process"/>
    <property type="evidence" value="ECO:0007669"/>
    <property type="project" value="UniProtKB-ARBA"/>
</dbReference>
<dbReference type="Gene3D" id="3.30.70.270">
    <property type="match status" value="1"/>
</dbReference>
<organism evidence="3 4">
    <name type="scientific">Strongyloides venezuelensis</name>
    <name type="common">Threadworm</name>
    <dbReference type="NCBI Taxonomy" id="75913"/>
    <lineage>
        <taxon>Eukaryota</taxon>
        <taxon>Metazoa</taxon>
        <taxon>Ecdysozoa</taxon>
        <taxon>Nematoda</taxon>
        <taxon>Chromadorea</taxon>
        <taxon>Rhabditida</taxon>
        <taxon>Tylenchina</taxon>
        <taxon>Panagrolaimomorpha</taxon>
        <taxon>Strongyloidoidea</taxon>
        <taxon>Strongyloididae</taxon>
        <taxon>Strongyloides</taxon>
    </lineage>
</organism>
<keyword evidence="3" id="KW-1185">Reference proteome</keyword>
<dbReference type="Gene3D" id="3.10.10.10">
    <property type="entry name" value="HIV Type 1 Reverse Transcriptase, subunit A, domain 1"/>
    <property type="match status" value="1"/>
</dbReference>
<dbReference type="SUPFAM" id="SSF56672">
    <property type="entry name" value="DNA/RNA polymerases"/>
    <property type="match status" value="1"/>
</dbReference>